<dbReference type="InterPro" id="IPR048324">
    <property type="entry name" value="ZSWIM1-3_RNaseH-like"/>
</dbReference>
<sequence>SASGSFLKGFTIFLASLETLYAGFFFSDFHEMAFQLFSSQTSTSRTFLCTHAMPYEDTTTEQCVYWSARSTECTAHINVSRSGVVEFHLIVKAAGKHDHAINEHQRYSRQMNDPSILQDVAATARPAPKRAASYPTSDPRRVQTHSTKKRSQNDPRFKEIGKSATDRTLAVLGEFMESRARNPSKLIMNNDSNMLCWSPRPNVNQYKLLRFAVHDVLDRGQYVQHALVQTEAKADLSLAVSAFTKTNPEWAKIQAVMADWTLHEKDMLHEAWPNARQLLVAKKTLFSIGWEPEDENKAAEGLVNSESEQNNRNTISRTHFWRQLETIKKSICTNYIQHWDSTTGEGVMYNRGGVPHLKTHTNNRLEQKWGRIKEVVDGNFTIDELVFIAYHVAGVFRRTTPRRLQWDNPAPTGLLIAMQISDYAFKMVAERHKRLIRHWIGRRDTASSGLHPRSKTIALRQVRGHANTQWALQKRTALALLEISGLPPMEIRGVLVVRRYNIGQPALTVNAIPQADRIRHVSYRRSEQSRLRLSYERLELMENVVTTKNNFELVQATVDWNGMVDFKVDFINPHRTYTEIVVIILKKLCYYDEHKNAVGDLDLGWWRVGWHSHFACEFLDFRQHTCSIIGGLFMLRETYEDVRVAKPRFLGFEDILHKIRLAWSYGAAGFGTTSVISAVNLMKSLRCILGGYT</sequence>
<dbReference type="EMBL" id="JAACNO010001482">
    <property type="protein sequence ID" value="KAF4140239.1"/>
    <property type="molecule type" value="Genomic_DNA"/>
</dbReference>
<dbReference type="PANTHER" id="PTHR31569">
    <property type="entry name" value="SWIM-TYPE DOMAIN-CONTAINING PROTEIN"/>
    <property type="match status" value="1"/>
</dbReference>
<gene>
    <name evidence="3" type="ORF">GN958_ATG10591</name>
</gene>
<reference evidence="3" key="1">
    <citation type="submission" date="2020-03" db="EMBL/GenBank/DDBJ databases">
        <title>Hybrid Assembly of Korean Phytophthora infestans isolates.</title>
        <authorList>
            <person name="Prokchorchik M."/>
            <person name="Lee Y."/>
            <person name="Seo J."/>
            <person name="Cho J.-H."/>
            <person name="Park Y.-E."/>
            <person name="Jang D.-C."/>
            <person name="Im J.-S."/>
            <person name="Choi J.-G."/>
            <person name="Park H.-J."/>
            <person name="Lee G.-B."/>
            <person name="Lee Y.-G."/>
            <person name="Hong S.-Y."/>
            <person name="Cho K."/>
            <person name="Sohn K.H."/>
        </authorList>
    </citation>
    <scope>NUCLEOTIDE SEQUENCE</scope>
    <source>
        <strain evidence="3">KR_2_A2</strain>
    </source>
</reference>
<feature type="region of interest" description="Disordered" evidence="1">
    <location>
        <begin position="124"/>
        <end position="156"/>
    </location>
</feature>
<accession>A0A8S9UMH1</accession>
<dbReference type="PANTHER" id="PTHR31569:SF4">
    <property type="entry name" value="SWIM-TYPE DOMAIN-CONTAINING PROTEIN"/>
    <property type="match status" value="1"/>
</dbReference>
<name>A0A8S9UMH1_PHYIN</name>
<comment type="caution">
    <text evidence="3">The sequence shown here is derived from an EMBL/GenBank/DDBJ whole genome shotgun (WGS) entry which is preliminary data.</text>
</comment>
<evidence type="ECO:0000259" key="2">
    <source>
        <dbReference type="Pfam" id="PF21056"/>
    </source>
</evidence>
<dbReference type="Proteomes" id="UP000704712">
    <property type="component" value="Unassembled WGS sequence"/>
</dbReference>
<protein>
    <recommendedName>
        <fullName evidence="2">ZSWIM1/3 RNaseH-like domain-containing protein</fullName>
    </recommendedName>
</protein>
<feature type="non-terminal residue" evidence="3">
    <location>
        <position position="1"/>
    </location>
</feature>
<evidence type="ECO:0000256" key="1">
    <source>
        <dbReference type="SAM" id="MobiDB-lite"/>
    </source>
</evidence>
<dbReference type="InterPro" id="IPR052579">
    <property type="entry name" value="Zinc_finger_SWIM"/>
</dbReference>
<organism evidence="3 4">
    <name type="scientific">Phytophthora infestans</name>
    <name type="common">Potato late blight agent</name>
    <name type="synonym">Botrytis infestans</name>
    <dbReference type="NCBI Taxonomy" id="4787"/>
    <lineage>
        <taxon>Eukaryota</taxon>
        <taxon>Sar</taxon>
        <taxon>Stramenopiles</taxon>
        <taxon>Oomycota</taxon>
        <taxon>Peronosporomycetes</taxon>
        <taxon>Peronosporales</taxon>
        <taxon>Peronosporaceae</taxon>
        <taxon>Phytophthora</taxon>
    </lineage>
</organism>
<evidence type="ECO:0000313" key="3">
    <source>
        <dbReference type="EMBL" id="KAF4140239.1"/>
    </source>
</evidence>
<proteinExistence type="predicted"/>
<evidence type="ECO:0000313" key="4">
    <source>
        <dbReference type="Proteomes" id="UP000704712"/>
    </source>
</evidence>
<feature type="domain" description="ZSWIM1/3 RNaseH-like" evidence="2">
    <location>
        <begin position="200"/>
        <end position="278"/>
    </location>
</feature>
<dbReference type="AlphaFoldDB" id="A0A8S9UMH1"/>
<dbReference type="Pfam" id="PF21056">
    <property type="entry name" value="ZSWIM1-3_RNaseH-like"/>
    <property type="match status" value="1"/>
</dbReference>